<dbReference type="KEGG" id="vg:65108455"/>
<name>A0A2Z5ZCV3_9CAUD</name>
<dbReference type="Proteomes" id="UP000250157">
    <property type="component" value="Segment"/>
</dbReference>
<dbReference type="PROSITE" id="PS52031">
    <property type="entry name" value="GG_LECTIN"/>
    <property type="match status" value="1"/>
</dbReference>
<organism evidence="1 2">
    <name type="scientific">Escherichia phage EcS1</name>
    <dbReference type="NCBI Taxonomy" id="2083276"/>
    <lineage>
        <taxon>Viruses</taxon>
        <taxon>Duplodnaviria</taxon>
        <taxon>Heunggongvirae</taxon>
        <taxon>Uroviricota</taxon>
        <taxon>Caudoviricetes</taxon>
        <taxon>Pantevenvirales</taxon>
        <taxon>Straboviridae</taxon>
        <taxon>Tevenvirinae</taxon>
        <taxon>Kagamiyamavirus</taxon>
        <taxon>Kagamiyamavirus ecs1</taxon>
    </lineage>
</organism>
<accession>A0A2Z5ZCV3</accession>
<sequence>MSNIMAGFGNGFVETQIISENNAVRYKLSIAAGLKKSVPAIGYVLLQDKPLGPQESPPGLTVREFNVATNTIASSKLFEFKNGEAGGASQAFVDYITALSSKPNVIVILTSGDRLYSNAAIDTWFLNASATSWPGTWRCSKFPCSYVAFYSPLYKKIVQEHATYSDDILRQEDVRAQLEIVYDKFNDIGATGFSKRSIEDPTEYSSSTEFDFVRYPIGAPIIAPMADYSLRAGSKVKVSFELYASADLLATGQTVRISFRWFKDTAILTSQTNEVALGQADRWIKYERVLDVPATADGFTIIVSRYPRQPEPGLGAIKNLIMTEVSRQDEALTRPAEFGVNGIRMNKAIDGTVSELLILADTSDDPSGQVESVEFRELKKDV</sequence>
<evidence type="ECO:0000313" key="1">
    <source>
        <dbReference type="EMBL" id="BBC78316.1"/>
    </source>
</evidence>
<dbReference type="EMBL" id="LC371242">
    <property type="protein sequence ID" value="BBC78316.1"/>
    <property type="molecule type" value="Genomic_DNA"/>
</dbReference>
<dbReference type="RefSeq" id="YP_010090963.1">
    <property type="nucleotide sequence ID" value="NC_055721.1"/>
</dbReference>
<evidence type="ECO:0000313" key="2">
    <source>
        <dbReference type="Proteomes" id="UP000250157"/>
    </source>
</evidence>
<dbReference type="GeneID" id="65108455"/>
<proteinExistence type="predicted"/>
<keyword evidence="2" id="KW-1185">Reference proteome</keyword>
<reference evidence="1 2" key="1">
    <citation type="submission" date="2018-02" db="EMBL/GenBank/DDBJ databases">
        <title>Full genome sequencing of a novel polyvalent bacteriophage as one of T4-Family member.</title>
        <authorList>
            <person name="Kawasaki T."/>
            <person name="Saad A.M."/>
            <person name="Yamada T."/>
        </authorList>
    </citation>
    <scope>NUCLEOTIDE SEQUENCE [LARGE SCALE GENOMIC DNA]</scope>
    <source>
        <strain evidence="1 2">EcS1</strain>
    </source>
</reference>
<protein>
    <submittedName>
        <fullName evidence="1">Hinge connector of long tail fiber, proximal connector</fullName>
    </submittedName>
</protein>